<dbReference type="SUPFAM" id="SSF53335">
    <property type="entry name" value="S-adenosyl-L-methionine-dependent methyltransferases"/>
    <property type="match status" value="1"/>
</dbReference>
<reference evidence="5 6" key="1">
    <citation type="submission" date="2022-01" db="EMBL/GenBank/DDBJ databases">
        <authorList>
            <person name="Xiong W."/>
            <person name="Schranz E."/>
        </authorList>
    </citation>
    <scope>NUCLEOTIDE SEQUENCE [LARGE SCALE GENOMIC DNA]</scope>
</reference>
<name>A0AAU9PTE8_9ASTR</name>
<proteinExistence type="predicted"/>
<dbReference type="Proteomes" id="UP001157418">
    <property type="component" value="Unassembled WGS sequence"/>
</dbReference>
<evidence type="ECO:0000256" key="3">
    <source>
        <dbReference type="ARBA" id="ARBA00022691"/>
    </source>
</evidence>
<evidence type="ECO:0000313" key="6">
    <source>
        <dbReference type="Proteomes" id="UP001157418"/>
    </source>
</evidence>
<evidence type="ECO:0000313" key="5">
    <source>
        <dbReference type="EMBL" id="CAH1453318.1"/>
    </source>
</evidence>
<dbReference type="GO" id="GO:0032259">
    <property type="term" value="P:methylation"/>
    <property type="evidence" value="ECO:0007669"/>
    <property type="project" value="UniProtKB-KW"/>
</dbReference>
<gene>
    <name evidence="5" type="ORF">LVIROSA_LOCUS38572</name>
</gene>
<dbReference type="InterPro" id="IPR001077">
    <property type="entry name" value="COMT_C"/>
</dbReference>
<dbReference type="InterPro" id="IPR029063">
    <property type="entry name" value="SAM-dependent_MTases_sf"/>
</dbReference>
<dbReference type="Gene3D" id="3.40.50.150">
    <property type="entry name" value="Vaccinia Virus protein VP39"/>
    <property type="match status" value="1"/>
</dbReference>
<feature type="domain" description="O-methyltransferase C-terminal" evidence="4">
    <location>
        <begin position="4"/>
        <end position="89"/>
    </location>
</feature>
<dbReference type="AlphaFoldDB" id="A0AAU9PTE8"/>
<keyword evidence="2" id="KW-0808">Transferase</keyword>
<protein>
    <recommendedName>
        <fullName evidence="4">O-methyltransferase C-terminal domain-containing protein</fullName>
    </recommendedName>
</protein>
<dbReference type="GO" id="GO:0008171">
    <property type="term" value="F:O-methyltransferase activity"/>
    <property type="evidence" value="ECO:0007669"/>
    <property type="project" value="InterPro"/>
</dbReference>
<dbReference type="EMBL" id="CAKMRJ010005745">
    <property type="protein sequence ID" value="CAH1453318.1"/>
    <property type="molecule type" value="Genomic_DNA"/>
</dbReference>
<accession>A0AAU9PTE8</accession>
<sequence length="95" mass="10042">MACTAKITMDAIISVYKGGFLGLKASVVDVGGGTGVAISEFVKTYPHLKGINFDLPHVISTAPTYDGVTHVVGDMFKAIPLAETIFMKESFVNCS</sequence>
<keyword evidence="1" id="KW-0489">Methyltransferase</keyword>
<organism evidence="5 6">
    <name type="scientific">Lactuca virosa</name>
    <dbReference type="NCBI Taxonomy" id="75947"/>
    <lineage>
        <taxon>Eukaryota</taxon>
        <taxon>Viridiplantae</taxon>
        <taxon>Streptophyta</taxon>
        <taxon>Embryophyta</taxon>
        <taxon>Tracheophyta</taxon>
        <taxon>Spermatophyta</taxon>
        <taxon>Magnoliopsida</taxon>
        <taxon>eudicotyledons</taxon>
        <taxon>Gunneridae</taxon>
        <taxon>Pentapetalae</taxon>
        <taxon>asterids</taxon>
        <taxon>campanulids</taxon>
        <taxon>Asterales</taxon>
        <taxon>Asteraceae</taxon>
        <taxon>Cichorioideae</taxon>
        <taxon>Cichorieae</taxon>
        <taxon>Lactucinae</taxon>
        <taxon>Lactuca</taxon>
    </lineage>
</organism>
<evidence type="ECO:0000259" key="4">
    <source>
        <dbReference type="Pfam" id="PF00891"/>
    </source>
</evidence>
<evidence type="ECO:0000256" key="1">
    <source>
        <dbReference type="ARBA" id="ARBA00022603"/>
    </source>
</evidence>
<dbReference type="PROSITE" id="PS51683">
    <property type="entry name" value="SAM_OMT_II"/>
    <property type="match status" value="1"/>
</dbReference>
<dbReference type="Pfam" id="PF00891">
    <property type="entry name" value="Methyltransf_2"/>
    <property type="match status" value="1"/>
</dbReference>
<dbReference type="PANTHER" id="PTHR11746">
    <property type="entry name" value="O-METHYLTRANSFERASE"/>
    <property type="match status" value="1"/>
</dbReference>
<keyword evidence="3" id="KW-0949">S-adenosyl-L-methionine</keyword>
<comment type="caution">
    <text evidence="5">The sequence shown here is derived from an EMBL/GenBank/DDBJ whole genome shotgun (WGS) entry which is preliminary data.</text>
</comment>
<evidence type="ECO:0000256" key="2">
    <source>
        <dbReference type="ARBA" id="ARBA00022679"/>
    </source>
</evidence>
<dbReference type="InterPro" id="IPR016461">
    <property type="entry name" value="COMT-like"/>
</dbReference>
<keyword evidence="6" id="KW-1185">Reference proteome</keyword>